<dbReference type="Gene3D" id="2.130.10.10">
    <property type="entry name" value="YVTN repeat-like/Quinoprotein amine dehydrogenase"/>
    <property type="match status" value="1"/>
</dbReference>
<feature type="compositionally biased region" description="Pro residues" evidence="9">
    <location>
        <begin position="391"/>
        <end position="400"/>
    </location>
</feature>
<dbReference type="GO" id="GO:0005524">
    <property type="term" value="F:ATP binding"/>
    <property type="evidence" value="ECO:0007669"/>
    <property type="project" value="InterPro"/>
</dbReference>
<dbReference type="SMART" id="SM00220">
    <property type="entry name" value="S_TKc"/>
    <property type="match status" value="1"/>
</dbReference>
<keyword evidence="3" id="KW-0853">WD repeat</keyword>
<keyword evidence="12" id="KW-1185">Reference proteome</keyword>
<keyword evidence="7 11" id="KW-0418">Kinase</keyword>
<evidence type="ECO:0000313" key="11">
    <source>
        <dbReference type="EMBL" id="KAG9397037.1"/>
    </source>
</evidence>
<dbReference type="InterPro" id="IPR036322">
    <property type="entry name" value="WD40_repeat_dom_sf"/>
</dbReference>
<keyword evidence="6" id="KW-0547">Nucleotide-binding</keyword>
<dbReference type="Gene3D" id="1.10.510.10">
    <property type="entry name" value="Transferase(Phosphotransferase) domain 1"/>
    <property type="match status" value="1"/>
</dbReference>
<dbReference type="EC" id="2.7.11.1" evidence="1"/>
<dbReference type="EMBL" id="JAHDYR010000004">
    <property type="protein sequence ID" value="KAG9397037.1"/>
    <property type="molecule type" value="Genomic_DNA"/>
</dbReference>
<evidence type="ECO:0000256" key="9">
    <source>
        <dbReference type="SAM" id="MobiDB-lite"/>
    </source>
</evidence>
<dbReference type="PROSITE" id="PS50011">
    <property type="entry name" value="PROTEIN_KINASE_DOM"/>
    <property type="match status" value="1"/>
</dbReference>
<evidence type="ECO:0000256" key="3">
    <source>
        <dbReference type="ARBA" id="ARBA00022574"/>
    </source>
</evidence>
<dbReference type="GO" id="GO:0034272">
    <property type="term" value="C:phosphatidylinositol 3-kinase complex, class III, type II"/>
    <property type="evidence" value="ECO:0007669"/>
    <property type="project" value="TreeGrafter"/>
</dbReference>
<dbReference type="GO" id="GO:0006623">
    <property type="term" value="P:protein targeting to vacuole"/>
    <property type="evidence" value="ECO:0007669"/>
    <property type="project" value="TreeGrafter"/>
</dbReference>
<dbReference type="GO" id="GO:0071561">
    <property type="term" value="C:nucleus-vacuole junction"/>
    <property type="evidence" value="ECO:0007669"/>
    <property type="project" value="TreeGrafter"/>
</dbReference>
<dbReference type="Proteomes" id="UP000717585">
    <property type="component" value="Unassembled WGS sequence"/>
</dbReference>
<dbReference type="InterPro" id="IPR015943">
    <property type="entry name" value="WD40/YVTN_repeat-like_dom_sf"/>
</dbReference>
<sequence>MGQGASSANISRDLKPEELQQLKLKLSHSLGYSRFMRTLVCDSTVDNSKVLVKAYFKPPDSRLEETHQKVVEIGDLLRDVPNCLPWSDANNDPNSPAAFLIRPFIHTNLTDLLATPPFLTYWQRLWVTYQLLVAVRDAHAAGVVHGQVKTENVLVTSYGWVYLSDFAPFKPCYLPGNNPTQFSFFCDTMERRSCYLSPERFYMDKMTSDPTRPAPVSLPVGRPSESMDSFSVACVLVEVWTGRPLFTLTHALQYIDGEYSIDADLDEVACDALRPALRAMLSPEPSDRPACGDVLIQLTGTVFPHVFSSLWDMLSGLPTLPPDHAIAGMTIRRIELVNMIRLTPEELAVHTIHPPLRRTARPPAPGQLAAAVESDISALLVDSTDQTQEPAPAPASPGPEPSEGGAVIPGTVTRPVDPATHSGLHALVAADMAARLPFARLPVTKTQAIDMLATIAQYGTDEDLVTRFLPVVLGLRRDSEAAVAARSVRSVGDIVRVVTFAPPRFAPRHTLPKLVVTPLIAMLDADRSPLVRIAVGQHLPHIIADLKRITINTAHRDDEATPEDLEEIDSIFAESAAALVEAISVAPHPSAVRAILGREQASTLGALLGHRAKSMVRLLSFSTNFADYRVRAAFWHALAALAPSLGPVAAELSLGDLSSLGVCDPTPAVSAATLEWIATAVSCRVFGTADCPALVKASIPLVLFPCPWRRAGVVKLLGAVLEAMDLADFHISVLPIVRPYLMEDVIAPTIDQIVANLLDPISVDTISVMSNREALTPMSSGADTPDIPPQYEGVWPALTSFIRRQSAADNHQRESRDHASAELPFRILSQQVPVHLSKGTPLSPAVALSSFTGDSPAASFLLRHKSTAPSSVGSRDGLHLRSTPHTSVRVKQVIASLVGLPPGFRPKGVETDTLSTHSFAQTAMQVHPSGLYFVTAGMSFVPTPDSSVPVGQVCVWAIQPMSVSMPAPLSADLPHAEDAVTEPSCLALSGSQVLVGTTGGDIAIFDLEIGSGPSYDGISLSSMTAVFKDALVGLAVTTHDEKRTILALSAEGRLRCILADTREILWEVGLSPDFGYPTCMTLDSTRPIWVAVGTSGGCVNIIDCRFRAIACTLHIGSFITDMASTATGDSPEIFAAAGDSVWAIRFQDGGNWAPFGHFTVTPGDPHTAPAPTLPTPFITRGTMPLLRPAPGTSTARVTSVDVVQSDVGGEALVLVGTAARVFALTFTAPLDPTPIPAGEITCKSTEDDGVVTIICHDDGGSGWPNDVAVIGSQVPMVLVGMRTGWVHLFT</sequence>
<dbReference type="InterPro" id="IPR011989">
    <property type="entry name" value="ARM-like"/>
</dbReference>
<reference evidence="11" key="1">
    <citation type="submission" date="2021-05" db="EMBL/GenBank/DDBJ databases">
        <title>A free-living protist that lacks canonical eukaryotic 1 DNA replication and segregation systems.</title>
        <authorList>
            <person name="Salas-Leiva D.E."/>
            <person name="Tromer E.C."/>
            <person name="Curtis B.A."/>
            <person name="Jerlstrom-Hultqvist J."/>
            <person name="Kolisko M."/>
            <person name="Yi Z."/>
            <person name="Salas-Leiva J.S."/>
            <person name="Gallot-Lavallee L."/>
            <person name="Kops G.J.P.L."/>
            <person name="Archibald J.M."/>
            <person name="Simpson A.G.B."/>
            <person name="Roger A.J."/>
        </authorList>
    </citation>
    <scope>NUCLEOTIDE SEQUENCE</scope>
    <source>
        <strain evidence="11">BICM</strain>
    </source>
</reference>
<dbReference type="GO" id="GO:0004674">
    <property type="term" value="F:protein serine/threonine kinase activity"/>
    <property type="evidence" value="ECO:0007669"/>
    <property type="project" value="UniProtKB-KW"/>
</dbReference>
<accession>A0A8J6BBW8</accession>
<proteinExistence type="predicted"/>
<dbReference type="GO" id="GO:0005770">
    <property type="term" value="C:late endosome"/>
    <property type="evidence" value="ECO:0007669"/>
    <property type="project" value="TreeGrafter"/>
</dbReference>
<evidence type="ECO:0000256" key="6">
    <source>
        <dbReference type="ARBA" id="ARBA00022741"/>
    </source>
</evidence>
<keyword evidence="2" id="KW-0723">Serine/threonine-protein kinase</keyword>
<dbReference type="SUPFAM" id="SSF56112">
    <property type="entry name" value="Protein kinase-like (PK-like)"/>
    <property type="match status" value="1"/>
</dbReference>
<evidence type="ECO:0000256" key="5">
    <source>
        <dbReference type="ARBA" id="ARBA00022737"/>
    </source>
</evidence>
<evidence type="ECO:0000256" key="8">
    <source>
        <dbReference type="ARBA" id="ARBA00022840"/>
    </source>
</evidence>
<evidence type="ECO:0000256" key="7">
    <source>
        <dbReference type="ARBA" id="ARBA00022777"/>
    </source>
</evidence>
<keyword evidence="8" id="KW-0067">ATP-binding</keyword>
<keyword evidence="4" id="KW-0808">Transferase</keyword>
<name>A0A8J6BBW8_9EUKA</name>
<evidence type="ECO:0000256" key="4">
    <source>
        <dbReference type="ARBA" id="ARBA00022679"/>
    </source>
</evidence>
<dbReference type="PANTHER" id="PTHR17583:SF0">
    <property type="entry name" value="PHOSPHOINOSITIDE 3-KINASE REGULATORY SUBUNIT 4"/>
    <property type="match status" value="1"/>
</dbReference>
<dbReference type="GO" id="GO:0045324">
    <property type="term" value="P:late endosome to vacuole transport"/>
    <property type="evidence" value="ECO:0007669"/>
    <property type="project" value="InterPro"/>
</dbReference>
<protein>
    <recommendedName>
        <fullName evidence="1">non-specific serine/threonine protein kinase</fullName>
        <ecNumber evidence="1">2.7.11.1</ecNumber>
    </recommendedName>
</protein>
<gene>
    <name evidence="11" type="ORF">J8273_1394</name>
</gene>
<keyword evidence="5" id="KW-0677">Repeat</keyword>
<evidence type="ECO:0000256" key="1">
    <source>
        <dbReference type="ARBA" id="ARBA00012513"/>
    </source>
</evidence>
<dbReference type="Pfam" id="PF00069">
    <property type="entry name" value="Pkinase"/>
    <property type="match status" value="1"/>
</dbReference>
<dbReference type="SUPFAM" id="SSF50978">
    <property type="entry name" value="WD40 repeat-like"/>
    <property type="match status" value="1"/>
</dbReference>
<dbReference type="GO" id="GO:0016236">
    <property type="term" value="P:macroautophagy"/>
    <property type="evidence" value="ECO:0007669"/>
    <property type="project" value="InterPro"/>
</dbReference>
<feature type="region of interest" description="Disordered" evidence="9">
    <location>
        <begin position="384"/>
        <end position="415"/>
    </location>
</feature>
<evidence type="ECO:0000313" key="12">
    <source>
        <dbReference type="Proteomes" id="UP000717585"/>
    </source>
</evidence>
<organism evidence="11 12">
    <name type="scientific">Carpediemonas membranifera</name>
    <dbReference type="NCBI Taxonomy" id="201153"/>
    <lineage>
        <taxon>Eukaryota</taxon>
        <taxon>Metamonada</taxon>
        <taxon>Carpediemonas-like organisms</taxon>
        <taxon>Carpediemonas</taxon>
    </lineage>
</organism>
<dbReference type="PANTHER" id="PTHR17583">
    <property type="entry name" value="PHOSPHOINOSITIDE 3-KINASE REGULATORY SUBUNIT 4"/>
    <property type="match status" value="1"/>
</dbReference>
<evidence type="ECO:0000256" key="2">
    <source>
        <dbReference type="ARBA" id="ARBA00022527"/>
    </source>
</evidence>
<feature type="domain" description="Protein kinase" evidence="10">
    <location>
        <begin position="24"/>
        <end position="308"/>
    </location>
</feature>
<evidence type="ECO:0000259" key="10">
    <source>
        <dbReference type="PROSITE" id="PS50011"/>
    </source>
</evidence>
<dbReference type="GO" id="GO:0034271">
    <property type="term" value="C:phosphatidylinositol 3-kinase complex, class III, type I"/>
    <property type="evidence" value="ECO:0007669"/>
    <property type="project" value="TreeGrafter"/>
</dbReference>
<dbReference type="InterPro" id="IPR011009">
    <property type="entry name" value="Kinase-like_dom_sf"/>
</dbReference>
<dbReference type="InterPro" id="IPR016024">
    <property type="entry name" value="ARM-type_fold"/>
</dbReference>
<dbReference type="SUPFAM" id="SSF48371">
    <property type="entry name" value="ARM repeat"/>
    <property type="match status" value="1"/>
</dbReference>
<dbReference type="InterPro" id="IPR045162">
    <property type="entry name" value="Vps15-like"/>
</dbReference>
<dbReference type="Pfam" id="PF22956">
    <property type="entry name" value="VPS15-like_hel"/>
    <property type="match status" value="1"/>
</dbReference>
<dbReference type="InterPro" id="IPR055231">
    <property type="entry name" value="2AA_helical"/>
</dbReference>
<dbReference type="Gene3D" id="1.25.10.10">
    <property type="entry name" value="Leucine-rich Repeat Variant"/>
    <property type="match status" value="1"/>
</dbReference>
<dbReference type="OrthoDB" id="242910at2759"/>
<dbReference type="InterPro" id="IPR000719">
    <property type="entry name" value="Prot_kinase_dom"/>
</dbReference>
<comment type="caution">
    <text evidence="11">The sequence shown here is derived from an EMBL/GenBank/DDBJ whole genome shotgun (WGS) entry which is preliminary data.</text>
</comment>